<keyword evidence="2" id="KW-1185">Reference proteome</keyword>
<evidence type="ECO:0000313" key="2">
    <source>
        <dbReference type="Proteomes" id="UP001500433"/>
    </source>
</evidence>
<accession>A0ABP9ENH4</accession>
<protein>
    <recommendedName>
        <fullName evidence="3">STAS/SEC14 domain-containing protein</fullName>
    </recommendedName>
</protein>
<evidence type="ECO:0000313" key="1">
    <source>
        <dbReference type="EMBL" id="GAA4883630.1"/>
    </source>
</evidence>
<sequence>MISVKQTNLYSEVLKELNYSFGDIFIFEGFIVSEIKQGINFSWNNHAKQIVEDVSCFLGTDGRDLVYISNRINTYAVVAIDWLKFFKNQYSLKGYYVVSNSKFSLMNLMVEELFFRNKIKNFKSIYSAVNWTKKGSAIVA</sequence>
<organism evidence="1 2">
    <name type="scientific">Flaviramulus aquimarinus</name>
    <dbReference type="NCBI Taxonomy" id="1170456"/>
    <lineage>
        <taxon>Bacteria</taxon>
        <taxon>Pseudomonadati</taxon>
        <taxon>Bacteroidota</taxon>
        <taxon>Flavobacteriia</taxon>
        <taxon>Flavobacteriales</taxon>
        <taxon>Flavobacteriaceae</taxon>
        <taxon>Flaviramulus</taxon>
    </lineage>
</organism>
<reference evidence="2" key="1">
    <citation type="journal article" date="2019" name="Int. J. Syst. Evol. Microbiol.">
        <title>The Global Catalogue of Microorganisms (GCM) 10K type strain sequencing project: providing services to taxonomists for standard genome sequencing and annotation.</title>
        <authorList>
            <consortium name="The Broad Institute Genomics Platform"/>
            <consortium name="The Broad Institute Genome Sequencing Center for Infectious Disease"/>
            <person name="Wu L."/>
            <person name="Ma J."/>
        </authorList>
    </citation>
    <scope>NUCLEOTIDE SEQUENCE [LARGE SCALE GENOMIC DNA]</scope>
    <source>
        <strain evidence="2">JCM 18274</strain>
    </source>
</reference>
<dbReference type="Proteomes" id="UP001500433">
    <property type="component" value="Unassembled WGS sequence"/>
</dbReference>
<proteinExistence type="predicted"/>
<dbReference type="RefSeq" id="WP_345272104.1">
    <property type="nucleotide sequence ID" value="NZ_BAABJH010000001.1"/>
</dbReference>
<gene>
    <name evidence="1" type="ORF">GCM10023311_02290</name>
</gene>
<evidence type="ECO:0008006" key="3">
    <source>
        <dbReference type="Google" id="ProtNLM"/>
    </source>
</evidence>
<dbReference type="EMBL" id="BAABJH010000001">
    <property type="protein sequence ID" value="GAA4883630.1"/>
    <property type="molecule type" value="Genomic_DNA"/>
</dbReference>
<comment type="caution">
    <text evidence="1">The sequence shown here is derived from an EMBL/GenBank/DDBJ whole genome shotgun (WGS) entry which is preliminary data.</text>
</comment>
<name>A0ABP9ENH4_9FLAO</name>